<evidence type="ECO:0000313" key="3">
    <source>
        <dbReference type="Proteomes" id="UP000600101"/>
    </source>
</evidence>
<dbReference type="AlphaFoldDB" id="A0A9X0UFU1"/>
<dbReference type="SUPFAM" id="SSF50475">
    <property type="entry name" value="FMN-binding split barrel"/>
    <property type="match status" value="1"/>
</dbReference>
<dbReference type="PANTHER" id="PTHR42815">
    <property type="entry name" value="FAD-BINDING, PUTATIVE (AFU_ORTHOLOGUE AFUA_6G07600)-RELATED"/>
    <property type="match status" value="1"/>
</dbReference>
<proteinExistence type="predicted"/>
<dbReference type="EMBL" id="JACOMF010000050">
    <property type="protein sequence ID" value="MBC4018326.1"/>
    <property type="molecule type" value="Genomic_DNA"/>
</dbReference>
<dbReference type="Pfam" id="PF01243">
    <property type="entry name" value="PNPOx_N"/>
    <property type="match status" value="1"/>
</dbReference>
<dbReference type="InterPro" id="IPR011576">
    <property type="entry name" value="Pyridox_Oxase_N"/>
</dbReference>
<reference evidence="2" key="1">
    <citation type="submission" date="2020-08" db="EMBL/GenBank/DDBJ databases">
        <authorList>
            <person name="Hu Y."/>
            <person name="Nguyen S.V."/>
            <person name="Li F."/>
            <person name="Fanning S."/>
        </authorList>
    </citation>
    <scope>NUCLEOTIDE SEQUENCE</scope>
    <source>
        <strain evidence="2">SYSU D8009</strain>
    </source>
</reference>
<dbReference type="Gene3D" id="2.30.110.10">
    <property type="entry name" value="Electron Transport, Fmn-binding Protein, Chain A"/>
    <property type="match status" value="1"/>
</dbReference>
<protein>
    <submittedName>
        <fullName evidence="2">Pyridoxamine 5'-phosphate oxidase family protein</fullName>
    </submittedName>
</protein>
<sequence length="190" mass="20893">MGRHFAEIAFTPAVQAEQAALGSRTHYARMAEQGREDSRLSAQEAGFVHERDSFYMATVSATGWPYLQHRGGPPGFVRVLDAETLGFADLTGNRQHVSVGNLAGNDRVALFFMDHANRRRLKLLGHARVVRDDPALLARLTPAGAERLVESAMLVRVAGFEWNCPQHITPRFTAEEWAMIQASAGRAVPG</sequence>
<evidence type="ECO:0000313" key="2">
    <source>
        <dbReference type="EMBL" id="MBC4018326.1"/>
    </source>
</evidence>
<accession>A0A9X0UFU1</accession>
<dbReference type="PANTHER" id="PTHR42815:SF2">
    <property type="entry name" value="FAD-BINDING, PUTATIVE (AFU_ORTHOLOGUE AFUA_6G07600)-RELATED"/>
    <property type="match status" value="1"/>
</dbReference>
<gene>
    <name evidence="2" type="ORF">H7965_23865</name>
</gene>
<organism evidence="2 3">
    <name type="scientific">Siccirubricoccus deserti</name>
    <dbReference type="NCBI Taxonomy" id="2013562"/>
    <lineage>
        <taxon>Bacteria</taxon>
        <taxon>Pseudomonadati</taxon>
        <taxon>Pseudomonadota</taxon>
        <taxon>Alphaproteobacteria</taxon>
        <taxon>Acetobacterales</taxon>
        <taxon>Roseomonadaceae</taxon>
        <taxon>Siccirubricoccus</taxon>
    </lineage>
</organism>
<keyword evidence="3" id="KW-1185">Reference proteome</keyword>
<dbReference type="Proteomes" id="UP000600101">
    <property type="component" value="Unassembled WGS sequence"/>
</dbReference>
<evidence type="ECO:0000259" key="1">
    <source>
        <dbReference type="Pfam" id="PF01243"/>
    </source>
</evidence>
<name>A0A9X0UFU1_9PROT</name>
<dbReference type="RefSeq" id="WP_186773080.1">
    <property type="nucleotide sequence ID" value="NZ_JACOMF010000050.1"/>
</dbReference>
<dbReference type="InterPro" id="IPR012349">
    <property type="entry name" value="Split_barrel_FMN-bd"/>
</dbReference>
<feature type="domain" description="Pyridoxamine 5'-phosphate oxidase N-terminal" evidence="1">
    <location>
        <begin position="45"/>
        <end position="152"/>
    </location>
</feature>
<comment type="caution">
    <text evidence="2">The sequence shown here is derived from an EMBL/GenBank/DDBJ whole genome shotgun (WGS) entry which is preliminary data.</text>
</comment>